<evidence type="ECO:0000313" key="2">
    <source>
        <dbReference type="Proteomes" id="UP001274830"/>
    </source>
</evidence>
<dbReference type="EMBL" id="JAUTXT010000009">
    <property type="protein sequence ID" value="KAK3676689.1"/>
    <property type="molecule type" value="Genomic_DNA"/>
</dbReference>
<gene>
    <name evidence="1" type="ORF">LTR78_003465</name>
</gene>
<protein>
    <submittedName>
        <fullName evidence="1">Uncharacterized protein</fullName>
    </submittedName>
</protein>
<proteinExistence type="predicted"/>
<dbReference type="AlphaFoldDB" id="A0AAE0WS93"/>
<name>A0AAE0WS93_9PEZI</name>
<accession>A0AAE0WS93</accession>
<keyword evidence="2" id="KW-1185">Reference proteome</keyword>
<reference evidence="1" key="1">
    <citation type="submission" date="2023-07" db="EMBL/GenBank/DDBJ databases">
        <title>Black Yeasts Isolated from many extreme environments.</title>
        <authorList>
            <person name="Coleine C."/>
            <person name="Stajich J.E."/>
            <person name="Selbmann L."/>
        </authorList>
    </citation>
    <scope>NUCLEOTIDE SEQUENCE</scope>
    <source>
        <strain evidence="1">CCFEE 5485</strain>
    </source>
</reference>
<organism evidence="1 2">
    <name type="scientific">Recurvomyces mirabilis</name>
    <dbReference type="NCBI Taxonomy" id="574656"/>
    <lineage>
        <taxon>Eukaryota</taxon>
        <taxon>Fungi</taxon>
        <taxon>Dikarya</taxon>
        <taxon>Ascomycota</taxon>
        <taxon>Pezizomycotina</taxon>
        <taxon>Dothideomycetes</taxon>
        <taxon>Dothideomycetidae</taxon>
        <taxon>Mycosphaerellales</taxon>
        <taxon>Teratosphaeriaceae</taxon>
        <taxon>Recurvomyces</taxon>
    </lineage>
</organism>
<dbReference type="Proteomes" id="UP001274830">
    <property type="component" value="Unassembled WGS sequence"/>
</dbReference>
<evidence type="ECO:0000313" key="1">
    <source>
        <dbReference type="EMBL" id="KAK3676689.1"/>
    </source>
</evidence>
<comment type="caution">
    <text evidence="1">The sequence shown here is derived from an EMBL/GenBank/DDBJ whole genome shotgun (WGS) entry which is preliminary data.</text>
</comment>
<sequence>MACHLPNEAAESAVSTFNRSCEHWSSDQQYAVTRYKEMTQLSRGTNAKDLLSSQPLKQMLQPLSIISFVDRVSHVGVRVEDLSDEYSGEQVHGVTEDDGPSTHITLTRQIGVTDSIEATLLHDANHGYISHNCCGNSDDEECNIAARSQLGPTEYGRAFDKLAEAIEHVWCPNVGIYKLVVGRRSDEQDSERQVSPIDSEIPEDWGLGLPTFGLKGADT</sequence>